<sequence length="272" mass="30192">MEKFRYQIYKDKPLSGLSCCNTAGAMFSWIYGAFSFVGCSNKSSRSAGAFITLTIATLTTPESTFAKSLVHSPSTPPCQDDPYKIKDEKYVRLASNALGLDLNNIAFIGCLNGKFSSTEGVSKPSGERTYTIRYPIYEEIAAPHESYIAPITHELSHIYQFKRSGSMAAAIKECRLKLELGADVLAGFLFKTALDEGNINLFNHNLKLIGDFDPSIRDAHGRPHDRSIAFRFGYYAPTTIQATEIEDVYQYAKNIVLTSRLNDFKGAVEKCD</sequence>
<dbReference type="EMBL" id="WMII01000021">
    <property type="protein sequence ID" value="MTH66038.1"/>
    <property type="molecule type" value="Genomic_DNA"/>
</dbReference>
<accession>A0A6L6J2G6</accession>
<proteinExistence type="predicted"/>
<evidence type="ECO:0000313" key="2">
    <source>
        <dbReference type="Proteomes" id="UP000478740"/>
    </source>
</evidence>
<reference evidence="1 2" key="1">
    <citation type="submission" date="2019-11" db="EMBL/GenBank/DDBJ databases">
        <authorList>
            <person name="Dong K."/>
        </authorList>
    </citation>
    <scope>NUCLEOTIDE SEQUENCE [LARGE SCALE GENOMIC DNA]</scope>
    <source>
        <strain evidence="1 2">DK608</strain>
    </source>
</reference>
<evidence type="ECO:0000313" key="1">
    <source>
        <dbReference type="EMBL" id="MTH66038.1"/>
    </source>
</evidence>
<gene>
    <name evidence="1" type="ORF">GL284_17375</name>
</gene>
<organism evidence="1 2">
    <name type="scientific">Paracoccus shanxieyensis</name>
    <dbReference type="NCBI Taxonomy" id="2675752"/>
    <lineage>
        <taxon>Bacteria</taxon>
        <taxon>Pseudomonadati</taxon>
        <taxon>Pseudomonadota</taxon>
        <taxon>Alphaproteobacteria</taxon>
        <taxon>Rhodobacterales</taxon>
        <taxon>Paracoccaceae</taxon>
        <taxon>Paracoccus</taxon>
    </lineage>
</organism>
<keyword evidence="2" id="KW-1185">Reference proteome</keyword>
<dbReference type="AlphaFoldDB" id="A0A6L6J2G6"/>
<dbReference type="RefSeq" id="WP_155045867.1">
    <property type="nucleotide sequence ID" value="NZ_WMIH01000022.1"/>
</dbReference>
<dbReference type="Proteomes" id="UP000478740">
    <property type="component" value="Unassembled WGS sequence"/>
</dbReference>
<comment type="caution">
    <text evidence="1">The sequence shown here is derived from an EMBL/GenBank/DDBJ whole genome shotgun (WGS) entry which is preliminary data.</text>
</comment>
<name>A0A6L6J2G6_9RHOB</name>
<protein>
    <submittedName>
        <fullName evidence="1">Uncharacterized protein</fullName>
    </submittedName>
</protein>